<name>A0A2T9YXH3_9FUNG</name>
<dbReference type="InterPro" id="IPR051702">
    <property type="entry name" value="SH3_domain_YSC84-like"/>
</dbReference>
<evidence type="ECO:0000313" key="4">
    <source>
        <dbReference type="Proteomes" id="UP000245383"/>
    </source>
</evidence>
<dbReference type="GO" id="GO:0035091">
    <property type="term" value="F:phosphatidylinositol binding"/>
    <property type="evidence" value="ECO:0007669"/>
    <property type="project" value="TreeGrafter"/>
</dbReference>
<dbReference type="PANTHER" id="PTHR15629">
    <property type="entry name" value="SH3YL1 PROTEIN"/>
    <property type="match status" value="1"/>
</dbReference>
<dbReference type="EMBL" id="MBFR01000019">
    <property type="protein sequence ID" value="PVU97043.1"/>
    <property type="molecule type" value="Genomic_DNA"/>
</dbReference>
<feature type="region of interest" description="Disordered" evidence="1">
    <location>
        <begin position="341"/>
        <end position="361"/>
    </location>
</feature>
<protein>
    <recommendedName>
        <fullName evidence="2">Ysc84 actin-binding domain-containing protein</fullName>
    </recommendedName>
</protein>
<comment type="caution">
    <text evidence="3">The sequence shown here is derived from an EMBL/GenBank/DDBJ whole genome shotgun (WGS) entry which is preliminary data.</text>
</comment>
<sequence length="361" mass="40405">MYKPELLALACLTRQIQKRLESDIKKATEIISSFLHTKELQYTHKLIPSDVLDKCKGIAVLTVIKGGFIWSGRLGTGLVIAKLPDGSWSAPSAIGTLGIGFGGQIGGELTDFVMILNDENAVKAFSRGGNFTLGTNLSIAAGPTGRSVEVGGSIREAAAVYSYSKTKGLFAGVSIEGTLILEREDSNQNFYKYTISSKELILGKVLKPQQAQKLYDAIEKRSSNSKNYVLKSETPPDPQYNLSPNKESNLDLIYNSQNTKSDNQNFQNYDQKYPYYNENQQFYPSYDQKNLSDSKSQQQMQNVEQVPSYKNNGENIKSQQQMQDDELVPLYENNENYKAENCDFNENNKENHQKNDKNPPL</sequence>
<dbReference type="Proteomes" id="UP000245383">
    <property type="component" value="Unassembled WGS sequence"/>
</dbReference>
<dbReference type="AlphaFoldDB" id="A0A2T9YXH3"/>
<feature type="region of interest" description="Disordered" evidence="1">
    <location>
        <begin position="226"/>
        <end position="245"/>
    </location>
</feature>
<keyword evidence="4" id="KW-1185">Reference proteome</keyword>
<evidence type="ECO:0000256" key="1">
    <source>
        <dbReference type="SAM" id="MobiDB-lite"/>
    </source>
</evidence>
<evidence type="ECO:0000313" key="3">
    <source>
        <dbReference type="EMBL" id="PVU97043.1"/>
    </source>
</evidence>
<dbReference type="Pfam" id="PF04366">
    <property type="entry name" value="Ysc84"/>
    <property type="match status" value="1"/>
</dbReference>
<feature type="domain" description="Ysc84 actin-binding" evidence="2">
    <location>
        <begin position="98"/>
        <end position="220"/>
    </location>
</feature>
<dbReference type="OrthoDB" id="443981at2759"/>
<dbReference type="PANTHER" id="PTHR15629:SF2">
    <property type="entry name" value="SH3 DOMAIN-CONTAINING YSC84-LIKE PROTEIN 1"/>
    <property type="match status" value="1"/>
</dbReference>
<dbReference type="InterPro" id="IPR007461">
    <property type="entry name" value="Ysc84_actin-binding"/>
</dbReference>
<accession>A0A2T9YXH3</accession>
<dbReference type="STRING" id="133385.A0A2T9YXH3"/>
<reference evidence="3 4" key="1">
    <citation type="journal article" date="2018" name="MBio">
        <title>Comparative Genomics Reveals the Core Gene Toolbox for the Fungus-Insect Symbiosis.</title>
        <authorList>
            <person name="Wang Y."/>
            <person name="Stata M."/>
            <person name="Wang W."/>
            <person name="Stajich J.E."/>
            <person name="White M.M."/>
            <person name="Moncalvo J.M."/>
        </authorList>
    </citation>
    <scope>NUCLEOTIDE SEQUENCE [LARGE SCALE GENOMIC DNA]</scope>
    <source>
        <strain evidence="3 4">SWE-8-4</strain>
    </source>
</reference>
<dbReference type="CDD" id="cd11525">
    <property type="entry name" value="SYLF_SH3YL1_like"/>
    <property type="match status" value="1"/>
</dbReference>
<dbReference type="InterPro" id="IPR033643">
    <property type="entry name" value="SYLF_SH3YL1-like"/>
</dbReference>
<proteinExistence type="predicted"/>
<gene>
    <name evidence="3" type="ORF">BB561_000803</name>
</gene>
<organism evidence="3 4">
    <name type="scientific">Smittium simulii</name>
    <dbReference type="NCBI Taxonomy" id="133385"/>
    <lineage>
        <taxon>Eukaryota</taxon>
        <taxon>Fungi</taxon>
        <taxon>Fungi incertae sedis</taxon>
        <taxon>Zoopagomycota</taxon>
        <taxon>Kickxellomycotina</taxon>
        <taxon>Harpellomycetes</taxon>
        <taxon>Harpellales</taxon>
        <taxon>Legeriomycetaceae</taxon>
        <taxon>Smittium</taxon>
    </lineage>
</organism>
<evidence type="ECO:0000259" key="2">
    <source>
        <dbReference type="Pfam" id="PF04366"/>
    </source>
</evidence>